<gene>
    <name evidence="1" type="ORF">J2S17_000833</name>
</gene>
<dbReference type="Gene3D" id="3.30.470.20">
    <property type="entry name" value="ATP-grasp fold, B domain"/>
    <property type="match status" value="1"/>
</dbReference>
<dbReference type="Pfam" id="PF14398">
    <property type="entry name" value="ATPgrasp_YheCD"/>
    <property type="match status" value="1"/>
</dbReference>
<proteinExistence type="predicted"/>
<sequence>MSISFIPITIKPATSFQNIEEHRLLMSYSLAQYWNIPTSRPLTVSFGKIKLQVMIECSPLTKDEVFFSEGLQKELLLPLLNIKLIGSYTQKNHSLTIGPVIGLLTDLNESDENLQPNFRSIHSFCHELQEVVSDIGGFFFVFHPKDVTQEKIYGYYLQEDDWVKADLPLPDVVYNRIHSRKLEATKSLSRLKELLYQHNIPLFNDRFLSKEDVHQLLISEIHLKPHLPDTARANKETIIDFIAKYSSLFIKPIHGSQGRQIIRLTEVNNRYQAEYSSCTNNGGTRLYETPEKFIRQFYRDSKDRQYIVQQAIPLLTYKNRPLDFRVLCHKNFQEIWKATSAVARISSENQFVSNLAKGGEMMKPLSLLTQLFDRKTAIQQLALMKELAAEASSLIDQKTCGLFAELGIDIGVDEAGGLWIIEANSKPSKQSEDSLNKVRPSAKALVEYCTFLAFSKIVTREDSDDDITRNHDNE</sequence>
<protein>
    <submittedName>
        <fullName evidence="1">Glutathione synthase/RimK-type ligase-like ATP-grasp enzyme</fullName>
    </submittedName>
</protein>
<evidence type="ECO:0000313" key="1">
    <source>
        <dbReference type="EMBL" id="MDQ0268964.1"/>
    </source>
</evidence>
<reference evidence="1 2" key="1">
    <citation type="submission" date="2023-07" db="EMBL/GenBank/DDBJ databases">
        <title>Genomic Encyclopedia of Type Strains, Phase IV (KMG-IV): sequencing the most valuable type-strain genomes for metagenomic binning, comparative biology and taxonomic classification.</title>
        <authorList>
            <person name="Goeker M."/>
        </authorList>
    </citation>
    <scope>NUCLEOTIDE SEQUENCE [LARGE SCALE GENOMIC DNA]</scope>
    <source>
        <strain evidence="1 2">DSM 23494</strain>
    </source>
</reference>
<accession>A0ABU0ACI7</accession>
<evidence type="ECO:0000313" key="2">
    <source>
        <dbReference type="Proteomes" id="UP001238088"/>
    </source>
</evidence>
<dbReference type="InterPro" id="IPR026838">
    <property type="entry name" value="YheC/D"/>
</dbReference>
<dbReference type="EMBL" id="JAUSUB010000002">
    <property type="protein sequence ID" value="MDQ0268964.1"/>
    <property type="molecule type" value="Genomic_DNA"/>
</dbReference>
<name>A0ABU0ACI7_9BACI</name>
<keyword evidence="2" id="KW-1185">Reference proteome</keyword>
<dbReference type="Proteomes" id="UP001238088">
    <property type="component" value="Unassembled WGS sequence"/>
</dbReference>
<dbReference type="RefSeq" id="WP_307472129.1">
    <property type="nucleotide sequence ID" value="NZ_JAUSUB010000002.1"/>
</dbReference>
<organism evidence="1 2">
    <name type="scientific">Cytobacillus purgationiresistens</name>
    <dbReference type="NCBI Taxonomy" id="863449"/>
    <lineage>
        <taxon>Bacteria</taxon>
        <taxon>Bacillati</taxon>
        <taxon>Bacillota</taxon>
        <taxon>Bacilli</taxon>
        <taxon>Bacillales</taxon>
        <taxon>Bacillaceae</taxon>
        <taxon>Cytobacillus</taxon>
    </lineage>
</organism>
<dbReference type="SUPFAM" id="SSF56059">
    <property type="entry name" value="Glutathione synthetase ATP-binding domain-like"/>
    <property type="match status" value="1"/>
</dbReference>
<comment type="caution">
    <text evidence="1">The sequence shown here is derived from an EMBL/GenBank/DDBJ whole genome shotgun (WGS) entry which is preliminary data.</text>
</comment>